<reference evidence="2 3" key="1">
    <citation type="submission" date="2018-06" db="EMBL/GenBank/DDBJ databases">
        <title>Genomic Encyclopedia of Type Strains, Phase IV (KMG-IV): sequencing the most valuable type-strain genomes for metagenomic binning, comparative biology and taxonomic classification.</title>
        <authorList>
            <person name="Goeker M."/>
        </authorList>
    </citation>
    <scope>NUCLEOTIDE SEQUENCE [LARGE SCALE GENOMIC DNA]</scope>
    <source>
        <strain evidence="2 3">DSM 44599</strain>
    </source>
</reference>
<proteinExistence type="predicted"/>
<keyword evidence="1" id="KW-0472">Membrane</keyword>
<evidence type="ECO:0008006" key="4">
    <source>
        <dbReference type="Google" id="ProtNLM"/>
    </source>
</evidence>
<dbReference type="AlphaFoldDB" id="A0A366D0P9"/>
<evidence type="ECO:0000313" key="2">
    <source>
        <dbReference type="EMBL" id="RBO83611.1"/>
    </source>
</evidence>
<evidence type="ECO:0000256" key="1">
    <source>
        <dbReference type="SAM" id="Phobius"/>
    </source>
</evidence>
<protein>
    <recommendedName>
        <fullName evidence="4">DoxX-like protein</fullName>
    </recommendedName>
</protein>
<feature type="transmembrane region" description="Helical" evidence="1">
    <location>
        <begin position="49"/>
        <end position="68"/>
    </location>
</feature>
<dbReference type="EMBL" id="QNRE01000018">
    <property type="protein sequence ID" value="RBO83611.1"/>
    <property type="molecule type" value="Genomic_DNA"/>
</dbReference>
<gene>
    <name evidence="2" type="ORF">DFR74_11835</name>
</gene>
<dbReference type="Proteomes" id="UP000252586">
    <property type="component" value="Unassembled WGS sequence"/>
</dbReference>
<dbReference type="RefSeq" id="WP_067510853.1">
    <property type="nucleotide sequence ID" value="NZ_CP107943.1"/>
</dbReference>
<comment type="caution">
    <text evidence="2">The sequence shown here is derived from an EMBL/GenBank/DDBJ whole genome shotgun (WGS) entry which is preliminary data.</text>
</comment>
<sequence>MVAEVAAATLMLGVGLVHVAPGVVAFAPGRAASVYGTDVANPDLELLLRHRAVLLASTGAALITGALVPPVRVAALTAGVVSVSSFLALTAVIGTAALNAKTRRVARVDVGALAALVGAGCLLVLGR</sequence>
<feature type="transmembrane region" description="Helical" evidence="1">
    <location>
        <begin position="110"/>
        <end position="126"/>
    </location>
</feature>
<name>A0A366D0P9_9NOCA</name>
<accession>A0A366D0P9</accession>
<keyword evidence="1" id="KW-1133">Transmembrane helix</keyword>
<feature type="transmembrane region" description="Helical" evidence="1">
    <location>
        <begin position="75"/>
        <end position="98"/>
    </location>
</feature>
<organism evidence="2 3">
    <name type="scientific">Nocardia puris</name>
    <dbReference type="NCBI Taxonomy" id="208602"/>
    <lineage>
        <taxon>Bacteria</taxon>
        <taxon>Bacillati</taxon>
        <taxon>Actinomycetota</taxon>
        <taxon>Actinomycetes</taxon>
        <taxon>Mycobacteriales</taxon>
        <taxon>Nocardiaceae</taxon>
        <taxon>Nocardia</taxon>
    </lineage>
</organism>
<keyword evidence="1" id="KW-0812">Transmembrane</keyword>
<dbReference type="OrthoDB" id="4252271at2"/>
<keyword evidence="3" id="KW-1185">Reference proteome</keyword>
<evidence type="ECO:0000313" key="3">
    <source>
        <dbReference type="Proteomes" id="UP000252586"/>
    </source>
</evidence>